<sequence length="635" mass="70301">MFSRLSLGNLLIIFNNQPKTKQPQKDRNTATTVITKEITMAALTPPASNAMAKLLVVVTIMAMSFGSGQATTIECARNNIRRLEQNESPWLHHKTLCSMVEYKLILHVNLNSHVQMLATPVLTKPDGSAESALVPGCQSMVLQDTIMLNNDQVRGKEVFAVDSQTEVDMMIQEGLDLPRMETGTYKWHHIANAFELARAGQPGGYDILRNCCASFVVDMMSYSGAPADVNALVNYFVERWVHQGKGELLAQNQDYLADLIPQSSLLRSFMGNVISDETLVSMIVKYYVWEYYDPNKAQIVPGQETESSFGKSGSDPMEYFMSQLRKGVDSKYAMAKNEVQKQGLEESYLHQDFSSLQQDQKDPSGSTKTVYEKASWDPSSPRFLLDASQNQEELTCGELEVYYQDNAEKQLEDGRFLDAMALKETCGNMSVVASLGIDGENHFCILANPTHDVEGMDPLYEGCETVRFALNDPTIKEVRRSETLPVGNIFPIGTFELGDLLEAYEMVDTSSSTTSFDVVSNNCVNIVLQMFCHLDIEMTAEMKAFTVDVMTQQDSTSTEELSRLLQESPVAQESAILSSGNTTLSIPALVDDVVNNFEGCSTKEVASSASTIGSQSILFVLSSFLFSSVLMNSLF</sequence>
<accession>A0A6U3A1Z4</accession>
<name>A0A6U3A1Z4_9STRA</name>
<gene>
    <name evidence="2" type="ORF">APAL1065_LOCUS9202</name>
    <name evidence="3" type="ORF">APAL1065_LOCUS9203</name>
</gene>
<dbReference type="AlphaFoldDB" id="A0A6U3A1Z4"/>
<proteinExistence type="predicted"/>
<evidence type="ECO:0000313" key="3">
    <source>
        <dbReference type="EMBL" id="CAD9959473.1"/>
    </source>
</evidence>
<evidence type="ECO:0000256" key="1">
    <source>
        <dbReference type="SAM" id="MobiDB-lite"/>
    </source>
</evidence>
<feature type="region of interest" description="Disordered" evidence="1">
    <location>
        <begin position="354"/>
        <end position="374"/>
    </location>
</feature>
<dbReference type="EMBL" id="HBHT01013713">
    <property type="protein sequence ID" value="CAD9959471.1"/>
    <property type="molecule type" value="Transcribed_RNA"/>
</dbReference>
<organism evidence="2">
    <name type="scientific">Entomoneis paludosa</name>
    <dbReference type="NCBI Taxonomy" id="265537"/>
    <lineage>
        <taxon>Eukaryota</taxon>
        <taxon>Sar</taxon>
        <taxon>Stramenopiles</taxon>
        <taxon>Ochrophyta</taxon>
        <taxon>Bacillariophyta</taxon>
        <taxon>Bacillariophyceae</taxon>
        <taxon>Bacillariophycidae</taxon>
        <taxon>Entomoneidaceae</taxon>
        <taxon>Entomoneis</taxon>
    </lineage>
</organism>
<feature type="compositionally biased region" description="Polar residues" evidence="1">
    <location>
        <begin position="354"/>
        <end position="369"/>
    </location>
</feature>
<reference evidence="2" key="1">
    <citation type="submission" date="2021-01" db="EMBL/GenBank/DDBJ databases">
        <authorList>
            <person name="Corre E."/>
            <person name="Pelletier E."/>
            <person name="Niang G."/>
            <person name="Scheremetjew M."/>
            <person name="Finn R."/>
            <person name="Kale V."/>
            <person name="Holt S."/>
            <person name="Cochrane G."/>
            <person name="Meng A."/>
            <person name="Brown T."/>
            <person name="Cohen L."/>
        </authorList>
    </citation>
    <scope>NUCLEOTIDE SEQUENCE</scope>
    <source>
        <strain evidence="2">CCMP125</strain>
    </source>
</reference>
<protein>
    <submittedName>
        <fullName evidence="2">Uncharacterized protein</fullName>
    </submittedName>
</protein>
<dbReference type="EMBL" id="HBHT01013714">
    <property type="protein sequence ID" value="CAD9959473.1"/>
    <property type="molecule type" value="Transcribed_RNA"/>
</dbReference>
<evidence type="ECO:0000313" key="2">
    <source>
        <dbReference type="EMBL" id="CAD9959471.1"/>
    </source>
</evidence>